<feature type="transmembrane region" description="Helical" evidence="2">
    <location>
        <begin position="114"/>
        <end position="134"/>
    </location>
</feature>
<dbReference type="EMBL" id="CP021995">
    <property type="protein sequence ID" value="ASD28112.1"/>
    <property type="molecule type" value="Genomic_DNA"/>
</dbReference>
<evidence type="ECO:0000256" key="1">
    <source>
        <dbReference type="SAM" id="MobiDB-lite"/>
    </source>
</evidence>
<organism evidence="3 4">
    <name type="scientific">Brevundimonas diminuta</name>
    <name type="common">Pseudomonas diminuta</name>
    <dbReference type="NCBI Taxonomy" id="293"/>
    <lineage>
        <taxon>Bacteria</taxon>
        <taxon>Pseudomonadati</taxon>
        <taxon>Pseudomonadota</taxon>
        <taxon>Alphaproteobacteria</taxon>
        <taxon>Caulobacterales</taxon>
        <taxon>Caulobacteraceae</taxon>
        <taxon>Brevundimonas</taxon>
    </lineage>
</organism>
<accession>A0A1Z3M125</accession>
<protein>
    <submittedName>
        <fullName evidence="3">Uncharacterized protein</fullName>
    </submittedName>
</protein>
<keyword evidence="2" id="KW-0812">Transmembrane</keyword>
<gene>
    <name evidence="3" type="ORF">CD943_15130</name>
</gene>
<name>A0A1Z3M125_BREDI</name>
<feature type="compositionally biased region" description="Basic and acidic residues" evidence="1">
    <location>
        <begin position="187"/>
        <end position="201"/>
    </location>
</feature>
<keyword evidence="2" id="KW-1133">Transmembrane helix</keyword>
<evidence type="ECO:0000256" key="2">
    <source>
        <dbReference type="SAM" id="Phobius"/>
    </source>
</evidence>
<reference evidence="3 4" key="2">
    <citation type="submission" date="2017-06" db="EMBL/GenBank/DDBJ databases">
        <authorList>
            <person name="Kim H.J."/>
            <person name="Triplett B.A."/>
        </authorList>
    </citation>
    <scope>NUCLEOTIDE SEQUENCE [LARGE SCALE GENOMIC DNA]</scope>
    <source>
        <strain evidence="3 4">BZC3</strain>
    </source>
</reference>
<feature type="region of interest" description="Disordered" evidence="1">
    <location>
        <begin position="182"/>
        <end position="207"/>
    </location>
</feature>
<keyword evidence="2" id="KW-0472">Membrane</keyword>
<sequence length="235" mass="24964">MAPPVATVTTVPVAAPLVAIPAVVEFTIVAVTVPLAGTIRPVRAVGVRAARAVPIRAFGTVWAMGIRSIWALGTVRSIPIGAVRTIGSFRPRLIGSLGTVRPIRALWPVRSARAIGAIGAIGAVPVGSLFRPLFWSALRSLRARAFLTRAVGVAVLALRLAAIRTTRTVLARLRPILGQNSHGGCGGHEEAGGRREHEKRAFHGRSPRTSKLDGLWTEWARGHELLLNVDHRAAS</sequence>
<evidence type="ECO:0000313" key="3">
    <source>
        <dbReference type="EMBL" id="ASD28112.1"/>
    </source>
</evidence>
<evidence type="ECO:0000313" key="4">
    <source>
        <dbReference type="Proteomes" id="UP000197024"/>
    </source>
</evidence>
<feature type="transmembrane region" description="Helical" evidence="2">
    <location>
        <begin position="13"/>
        <end position="36"/>
    </location>
</feature>
<feature type="transmembrane region" description="Helical" evidence="2">
    <location>
        <begin position="146"/>
        <end position="163"/>
    </location>
</feature>
<proteinExistence type="predicted"/>
<dbReference type="AlphaFoldDB" id="A0A1Z3M125"/>
<reference evidence="3 4" key="1">
    <citation type="submission" date="2017-06" db="EMBL/GenBank/DDBJ databases">
        <title>Biodegradation of gentamicin by bacterial consortia AMQD4 in synthetic medium and raw gentamicin sewage.</title>
        <authorList>
            <person name="Chang H."/>
            <person name="Feng Y."/>
            <person name="Li Z."/>
            <person name="Xue J."/>
            <person name="Cheng D."/>
        </authorList>
    </citation>
    <scope>NUCLEOTIDE SEQUENCE [LARGE SCALE GENOMIC DNA]</scope>
    <source>
        <strain evidence="3 4">BZC3</strain>
    </source>
</reference>
<dbReference type="Proteomes" id="UP000197024">
    <property type="component" value="Chromosome"/>
</dbReference>